<protein>
    <submittedName>
        <fullName evidence="1">Uncharacterized protein</fullName>
    </submittedName>
</protein>
<gene>
    <name evidence="1" type="ORF">SDC9_77304</name>
</gene>
<reference evidence="1" key="1">
    <citation type="submission" date="2019-08" db="EMBL/GenBank/DDBJ databases">
        <authorList>
            <person name="Kucharzyk K."/>
            <person name="Murdoch R.W."/>
            <person name="Higgins S."/>
            <person name="Loffler F."/>
        </authorList>
    </citation>
    <scope>NUCLEOTIDE SEQUENCE</scope>
</reference>
<name>A0A644YXP4_9ZZZZ</name>
<sequence>MRRKYNNVRVDLLKMCTKYIPKGFYADGKQYEIKEIVEVKKGFIRCGSPGLRYLVITDKKNAELLFDNRTKQWTAIIFDPPKEEKKAREEILEDLKYLN</sequence>
<proteinExistence type="predicted"/>
<accession>A0A644YXP4</accession>
<organism evidence="1">
    <name type="scientific">bioreactor metagenome</name>
    <dbReference type="NCBI Taxonomy" id="1076179"/>
    <lineage>
        <taxon>unclassified sequences</taxon>
        <taxon>metagenomes</taxon>
        <taxon>ecological metagenomes</taxon>
    </lineage>
</organism>
<dbReference type="EMBL" id="VSSQ01005879">
    <property type="protein sequence ID" value="MPM30754.1"/>
    <property type="molecule type" value="Genomic_DNA"/>
</dbReference>
<evidence type="ECO:0000313" key="1">
    <source>
        <dbReference type="EMBL" id="MPM30754.1"/>
    </source>
</evidence>
<comment type="caution">
    <text evidence="1">The sequence shown here is derived from an EMBL/GenBank/DDBJ whole genome shotgun (WGS) entry which is preliminary data.</text>
</comment>
<dbReference type="AlphaFoldDB" id="A0A644YXP4"/>